<accession>A0A8S9XJB5</accession>
<proteinExistence type="predicted"/>
<evidence type="ECO:0000313" key="2">
    <source>
        <dbReference type="EMBL" id="KAF6208348.1"/>
    </source>
</evidence>
<dbReference type="Proteomes" id="UP000466442">
    <property type="component" value="Unassembled WGS sequence"/>
</dbReference>
<sequence length="246" mass="28253">MIGGGLPLGERKTRDVLSDVMEKIEEMVKLNIEQYLDAGKIALKLVDRLDDDDSSGTKQPRVKPCSIAAILAEGLSLALKIEVRIEPQLTNEKVEIEGVEDFKTGLEPREAEKKEHHRKVEKRRKEEESIEKDIAVHKDMSGDLIRNEEPQDRGLLSQMENNKGKQHKVVPVMSEPNIVERKPEILTDGWSWRFEDSEYGKNLKVKDPKLYKQILDRRKWYVDKDGKVVPKNSESSVVQNSWTRVS</sequence>
<reference evidence="2" key="1">
    <citation type="journal article" date="2021" name="Mol. Ecol. Resour.">
        <title>Apolygus lucorum genome provides insights into omnivorousness and mesophyll feeding.</title>
        <authorList>
            <person name="Liu Y."/>
            <person name="Liu H."/>
            <person name="Wang H."/>
            <person name="Huang T."/>
            <person name="Liu B."/>
            <person name="Yang B."/>
            <person name="Yin L."/>
            <person name="Li B."/>
            <person name="Zhang Y."/>
            <person name="Zhang S."/>
            <person name="Jiang F."/>
            <person name="Zhang X."/>
            <person name="Ren Y."/>
            <person name="Wang B."/>
            <person name="Wang S."/>
            <person name="Lu Y."/>
            <person name="Wu K."/>
            <person name="Fan W."/>
            <person name="Wang G."/>
        </authorList>
    </citation>
    <scope>NUCLEOTIDE SEQUENCE</scope>
    <source>
        <strain evidence="2">12Hb</strain>
    </source>
</reference>
<evidence type="ECO:0000313" key="3">
    <source>
        <dbReference type="Proteomes" id="UP000466442"/>
    </source>
</evidence>
<keyword evidence="3" id="KW-1185">Reference proteome</keyword>
<evidence type="ECO:0000256" key="1">
    <source>
        <dbReference type="SAM" id="MobiDB-lite"/>
    </source>
</evidence>
<dbReference type="OrthoDB" id="427960at2759"/>
<name>A0A8S9XJB5_APOLU</name>
<protein>
    <submittedName>
        <fullName evidence="2">Uncharacterized protein</fullName>
    </submittedName>
</protein>
<feature type="region of interest" description="Disordered" evidence="1">
    <location>
        <begin position="107"/>
        <end position="132"/>
    </location>
</feature>
<feature type="compositionally biased region" description="Basic and acidic residues" evidence="1">
    <location>
        <begin position="123"/>
        <end position="132"/>
    </location>
</feature>
<gene>
    <name evidence="2" type="ORF">GE061_016802</name>
</gene>
<dbReference type="EMBL" id="WIXP02000007">
    <property type="protein sequence ID" value="KAF6208348.1"/>
    <property type="molecule type" value="Genomic_DNA"/>
</dbReference>
<comment type="caution">
    <text evidence="2">The sequence shown here is derived from an EMBL/GenBank/DDBJ whole genome shotgun (WGS) entry which is preliminary data.</text>
</comment>
<dbReference type="AlphaFoldDB" id="A0A8S9XJB5"/>
<organism evidence="2 3">
    <name type="scientific">Apolygus lucorum</name>
    <name type="common">Small green plant bug</name>
    <name type="synonym">Lygocoris lucorum</name>
    <dbReference type="NCBI Taxonomy" id="248454"/>
    <lineage>
        <taxon>Eukaryota</taxon>
        <taxon>Metazoa</taxon>
        <taxon>Ecdysozoa</taxon>
        <taxon>Arthropoda</taxon>
        <taxon>Hexapoda</taxon>
        <taxon>Insecta</taxon>
        <taxon>Pterygota</taxon>
        <taxon>Neoptera</taxon>
        <taxon>Paraneoptera</taxon>
        <taxon>Hemiptera</taxon>
        <taxon>Heteroptera</taxon>
        <taxon>Panheteroptera</taxon>
        <taxon>Cimicomorpha</taxon>
        <taxon>Miridae</taxon>
        <taxon>Mirini</taxon>
        <taxon>Apolygus</taxon>
    </lineage>
</organism>